<dbReference type="EMBL" id="QGKX02002183">
    <property type="protein sequence ID" value="KAF3489836.1"/>
    <property type="molecule type" value="Genomic_DNA"/>
</dbReference>
<sequence>MEFRGIFVDLQWRRSGYSPNQLKRSKLLIHSLYVSLTPKTELAQHKPYGGGRSLLQPFTVKRDLSEGYVKDSVRGNELR</sequence>
<accession>A0A8S9N3G6</accession>
<reference evidence="1" key="1">
    <citation type="submission" date="2019-12" db="EMBL/GenBank/DDBJ databases">
        <title>Genome sequencing and annotation of Brassica cretica.</title>
        <authorList>
            <person name="Studholme D.J."/>
            <person name="Sarris P."/>
        </authorList>
    </citation>
    <scope>NUCLEOTIDE SEQUENCE</scope>
    <source>
        <strain evidence="1">PFS-109/04</strain>
        <tissue evidence="1">Leaf</tissue>
    </source>
</reference>
<proteinExistence type="predicted"/>
<evidence type="ECO:0000313" key="2">
    <source>
        <dbReference type="Proteomes" id="UP000712600"/>
    </source>
</evidence>
<dbReference type="Proteomes" id="UP000712600">
    <property type="component" value="Unassembled WGS sequence"/>
</dbReference>
<organism evidence="1 2">
    <name type="scientific">Brassica cretica</name>
    <name type="common">Mustard</name>
    <dbReference type="NCBI Taxonomy" id="69181"/>
    <lineage>
        <taxon>Eukaryota</taxon>
        <taxon>Viridiplantae</taxon>
        <taxon>Streptophyta</taxon>
        <taxon>Embryophyta</taxon>
        <taxon>Tracheophyta</taxon>
        <taxon>Spermatophyta</taxon>
        <taxon>Magnoliopsida</taxon>
        <taxon>eudicotyledons</taxon>
        <taxon>Gunneridae</taxon>
        <taxon>Pentapetalae</taxon>
        <taxon>rosids</taxon>
        <taxon>malvids</taxon>
        <taxon>Brassicales</taxon>
        <taxon>Brassicaceae</taxon>
        <taxon>Brassiceae</taxon>
        <taxon>Brassica</taxon>
    </lineage>
</organism>
<gene>
    <name evidence="1" type="ORF">F2Q69_00054207</name>
</gene>
<dbReference type="AlphaFoldDB" id="A0A8S9N3G6"/>
<evidence type="ECO:0000313" key="1">
    <source>
        <dbReference type="EMBL" id="KAF3489836.1"/>
    </source>
</evidence>
<name>A0A8S9N3G6_BRACR</name>
<comment type="caution">
    <text evidence="1">The sequence shown here is derived from an EMBL/GenBank/DDBJ whole genome shotgun (WGS) entry which is preliminary data.</text>
</comment>
<protein>
    <submittedName>
        <fullName evidence="1">Uncharacterized protein</fullName>
    </submittedName>
</protein>